<dbReference type="Proteomes" id="UP000796880">
    <property type="component" value="Unassembled WGS sequence"/>
</dbReference>
<gene>
    <name evidence="2" type="ORF">FNV43_RR11158</name>
</gene>
<organism evidence="2 3">
    <name type="scientific">Rhamnella rubrinervis</name>
    <dbReference type="NCBI Taxonomy" id="2594499"/>
    <lineage>
        <taxon>Eukaryota</taxon>
        <taxon>Viridiplantae</taxon>
        <taxon>Streptophyta</taxon>
        <taxon>Embryophyta</taxon>
        <taxon>Tracheophyta</taxon>
        <taxon>Spermatophyta</taxon>
        <taxon>Magnoliopsida</taxon>
        <taxon>eudicotyledons</taxon>
        <taxon>Gunneridae</taxon>
        <taxon>Pentapetalae</taxon>
        <taxon>rosids</taxon>
        <taxon>fabids</taxon>
        <taxon>Rosales</taxon>
        <taxon>Rhamnaceae</taxon>
        <taxon>rhamnoid group</taxon>
        <taxon>Rhamneae</taxon>
        <taxon>Rhamnella</taxon>
    </lineage>
</organism>
<dbReference type="EMBL" id="VOIH02000005">
    <property type="protein sequence ID" value="KAF3445980.1"/>
    <property type="molecule type" value="Genomic_DNA"/>
</dbReference>
<evidence type="ECO:0000313" key="3">
    <source>
        <dbReference type="Proteomes" id="UP000796880"/>
    </source>
</evidence>
<sequence length="75" mass="8928">MKELEEEDSYRCSSFDASLRNTKKKLKEDPEDIDFEMSYVRLKDKDYQVSDEDEDTKTPPHYHSEEFHGDSSSEE</sequence>
<evidence type="ECO:0000313" key="2">
    <source>
        <dbReference type="EMBL" id="KAF3445980.1"/>
    </source>
</evidence>
<proteinExistence type="predicted"/>
<dbReference type="AlphaFoldDB" id="A0A8K0H5R5"/>
<comment type="caution">
    <text evidence="2">The sequence shown here is derived from an EMBL/GenBank/DDBJ whole genome shotgun (WGS) entry which is preliminary data.</text>
</comment>
<keyword evidence="3" id="KW-1185">Reference proteome</keyword>
<accession>A0A8K0H5R5</accession>
<protein>
    <submittedName>
        <fullName evidence="2">Uncharacterized protein</fullName>
    </submittedName>
</protein>
<reference evidence="2" key="1">
    <citation type="submission" date="2020-03" db="EMBL/GenBank/DDBJ databases">
        <title>A high-quality chromosome-level genome assembly of a woody plant with both climbing and erect habits, Rhamnella rubrinervis.</title>
        <authorList>
            <person name="Lu Z."/>
            <person name="Yang Y."/>
            <person name="Zhu X."/>
            <person name="Sun Y."/>
        </authorList>
    </citation>
    <scope>NUCLEOTIDE SEQUENCE</scope>
    <source>
        <strain evidence="2">BYM</strain>
        <tissue evidence="2">Leaf</tissue>
    </source>
</reference>
<feature type="region of interest" description="Disordered" evidence="1">
    <location>
        <begin position="45"/>
        <end position="75"/>
    </location>
</feature>
<evidence type="ECO:0000256" key="1">
    <source>
        <dbReference type="SAM" id="MobiDB-lite"/>
    </source>
</evidence>
<feature type="compositionally biased region" description="Basic and acidic residues" evidence="1">
    <location>
        <begin position="56"/>
        <end position="75"/>
    </location>
</feature>
<name>A0A8K0H5R5_9ROSA</name>